<feature type="domain" description="C2" evidence="2">
    <location>
        <begin position="1"/>
        <end position="112"/>
    </location>
</feature>
<feature type="region of interest" description="Disordered" evidence="1">
    <location>
        <begin position="191"/>
        <end position="218"/>
    </location>
</feature>
<gene>
    <name evidence="3" type="ORF">SASPL_123437</name>
</gene>
<dbReference type="PANTHER" id="PTHR32246:SF15">
    <property type="entry name" value="CALCIUM-DEPENDENT LIPID-BINDING (CALB DOMAIN) FAMILY PROTEIN"/>
    <property type="match status" value="1"/>
</dbReference>
<protein>
    <recommendedName>
        <fullName evidence="2">C2 domain-containing protein</fullName>
    </recommendedName>
</protein>
<reference evidence="3" key="1">
    <citation type="submission" date="2018-01" db="EMBL/GenBank/DDBJ databases">
        <authorList>
            <person name="Mao J.F."/>
        </authorList>
    </citation>
    <scope>NUCLEOTIDE SEQUENCE</scope>
    <source>
        <strain evidence="3">Huo1</strain>
        <tissue evidence="3">Leaf</tissue>
    </source>
</reference>
<sequence length="274" mass="30229">MGKKVWVEICLISGRGLRRSSSSLWKLQWYAVGWVHPDHKYCTKIDASGTSNPLWKTGFSTSLELDDPDLDSALHVQVYSRDPFFLRESLFASATVPFKEFLEKYRPDSPVYEVGSFQLRKTNSSKSLGFVDVSIRISQHREEEEHAASSYLGTIYHLPFTIYQLSLLVVINFESGDEGFNLDNLSGAPALDKGKSHQTENNYQTPSTSRASHQPPPQPLSNVGYIPNFFPVTSSYANTPTVAGRGVGMGLGAGALAAGAVIFGDDHMPSYPPF</sequence>
<dbReference type="AlphaFoldDB" id="A0A8X8XL32"/>
<reference evidence="3" key="2">
    <citation type="submission" date="2020-08" db="EMBL/GenBank/DDBJ databases">
        <title>Plant Genome Project.</title>
        <authorList>
            <person name="Zhang R.-G."/>
        </authorList>
    </citation>
    <scope>NUCLEOTIDE SEQUENCE</scope>
    <source>
        <strain evidence="3">Huo1</strain>
        <tissue evidence="3">Leaf</tissue>
    </source>
</reference>
<evidence type="ECO:0000313" key="4">
    <source>
        <dbReference type="Proteomes" id="UP000298416"/>
    </source>
</evidence>
<evidence type="ECO:0000259" key="2">
    <source>
        <dbReference type="PROSITE" id="PS50004"/>
    </source>
</evidence>
<dbReference type="PANTHER" id="PTHR32246">
    <property type="entry name" value="INGRESSION PROTEIN FIC1"/>
    <property type="match status" value="1"/>
</dbReference>
<dbReference type="Gene3D" id="2.60.40.150">
    <property type="entry name" value="C2 domain"/>
    <property type="match status" value="1"/>
</dbReference>
<evidence type="ECO:0000313" key="3">
    <source>
        <dbReference type="EMBL" id="KAG6416016.1"/>
    </source>
</evidence>
<organism evidence="3">
    <name type="scientific">Salvia splendens</name>
    <name type="common">Scarlet sage</name>
    <dbReference type="NCBI Taxonomy" id="180675"/>
    <lineage>
        <taxon>Eukaryota</taxon>
        <taxon>Viridiplantae</taxon>
        <taxon>Streptophyta</taxon>
        <taxon>Embryophyta</taxon>
        <taxon>Tracheophyta</taxon>
        <taxon>Spermatophyta</taxon>
        <taxon>Magnoliopsida</taxon>
        <taxon>eudicotyledons</taxon>
        <taxon>Gunneridae</taxon>
        <taxon>Pentapetalae</taxon>
        <taxon>asterids</taxon>
        <taxon>lamiids</taxon>
        <taxon>Lamiales</taxon>
        <taxon>Lamiaceae</taxon>
        <taxon>Nepetoideae</taxon>
        <taxon>Mentheae</taxon>
        <taxon>Salviinae</taxon>
        <taxon>Salvia</taxon>
        <taxon>Salvia subgen. Calosphace</taxon>
        <taxon>core Calosphace</taxon>
    </lineage>
</organism>
<dbReference type="InterPro" id="IPR000008">
    <property type="entry name" value="C2_dom"/>
</dbReference>
<dbReference type="PROSITE" id="PS50004">
    <property type="entry name" value="C2"/>
    <property type="match status" value="1"/>
</dbReference>
<accession>A0A8X8XL32</accession>
<dbReference type="InterPro" id="IPR035892">
    <property type="entry name" value="C2_domain_sf"/>
</dbReference>
<dbReference type="Pfam" id="PF00168">
    <property type="entry name" value="C2"/>
    <property type="match status" value="1"/>
</dbReference>
<feature type="compositionally biased region" description="Polar residues" evidence="1">
    <location>
        <begin position="199"/>
        <end position="212"/>
    </location>
</feature>
<name>A0A8X8XL32_SALSN</name>
<comment type="caution">
    <text evidence="3">The sequence shown here is derived from an EMBL/GenBank/DDBJ whole genome shotgun (WGS) entry which is preliminary data.</text>
</comment>
<evidence type="ECO:0000256" key="1">
    <source>
        <dbReference type="SAM" id="MobiDB-lite"/>
    </source>
</evidence>
<keyword evidence="4" id="KW-1185">Reference proteome</keyword>
<dbReference type="SUPFAM" id="SSF49562">
    <property type="entry name" value="C2 domain (Calcium/lipid-binding domain, CaLB)"/>
    <property type="match status" value="1"/>
</dbReference>
<dbReference type="EMBL" id="PNBA02000008">
    <property type="protein sequence ID" value="KAG6416016.1"/>
    <property type="molecule type" value="Genomic_DNA"/>
</dbReference>
<proteinExistence type="predicted"/>
<dbReference type="Proteomes" id="UP000298416">
    <property type="component" value="Unassembled WGS sequence"/>
</dbReference>